<proteinExistence type="inferred from homology"/>
<dbReference type="GO" id="GO:0009061">
    <property type="term" value="P:anaerobic respiration"/>
    <property type="evidence" value="ECO:0007669"/>
    <property type="project" value="TreeGrafter"/>
</dbReference>
<dbReference type="RefSeq" id="WP_089380569.1">
    <property type="nucleotide sequence ID" value="NZ_FZNT01000002.1"/>
</dbReference>
<dbReference type="EMBL" id="FZNT01000002">
    <property type="protein sequence ID" value="SNR41038.1"/>
    <property type="molecule type" value="Genomic_DNA"/>
</dbReference>
<keyword evidence="3" id="KW-0813">Transport</keyword>
<evidence type="ECO:0000313" key="14">
    <source>
        <dbReference type="EMBL" id="SNR41038.1"/>
    </source>
</evidence>
<keyword evidence="11 12" id="KW-0472">Membrane</keyword>
<dbReference type="NCBIfam" id="TIGR03153">
    <property type="entry name" value="cytochr_NrfH"/>
    <property type="match status" value="1"/>
</dbReference>
<dbReference type="InterPro" id="IPR051174">
    <property type="entry name" value="Cytochrome_c-type_ET"/>
</dbReference>
<gene>
    <name evidence="14" type="ORF">SAMN06265371_102389</name>
</gene>
<dbReference type="OrthoDB" id="9782159at2"/>
<evidence type="ECO:0000256" key="12">
    <source>
        <dbReference type="SAM" id="Phobius"/>
    </source>
</evidence>
<keyword evidence="8" id="KW-0249">Electron transport</keyword>
<keyword evidence="9 12" id="KW-1133">Transmembrane helix</keyword>
<evidence type="ECO:0000256" key="4">
    <source>
        <dbReference type="ARBA" id="ARBA00022475"/>
    </source>
</evidence>
<dbReference type="SUPFAM" id="SSF48695">
    <property type="entry name" value="Multiheme cytochromes"/>
    <property type="match status" value="1"/>
</dbReference>
<dbReference type="Gene3D" id="1.10.3820.10">
    <property type="entry name" value="Di-heme elbow motif domain"/>
    <property type="match status" value="1"/>
</dbReference>
<dbReference type="PANTHER" id="PTHR30333:SF1">
    <property type="entry name" value="CYTOCHROME C-TYPE PROTEIN NAPC"/>
    <property type="match status" value="1"/>
</dbReference>
<evidence type="ECO:0000256" key="11">
    <source>
        <dbReference type="ARBA" id="ARBA00023136"/>
    </source>
</evidence>
<feature type="domain" description="NapC/NirT cytochrome c N-terminal" evidence="13">
    <location>
        <begin position="13"/>
        <end position="164"/>
    </location>
</feature>
<protein>
    <submittedName>
        <fullName evidence="14">Cytochrome c nitrite reductase small subunit</fullName>
    </submittedName>
</protein>
<sequence length="205" mass="23653">MKKLFRALIPPKEWRLPVIILLGAICGLGMYAMVESKAISYLSDDPKTCANCHVMTPQYTTWQNSSHRQWASCNDCHVPQDNVFKKYFFKAKDGLYHASVFTSRTEPEVIRMHEAGDKVVQSNCIRCHGDQVVDARTESLVEDHYENRTTRKCWSCHQEVPHGSIHSLSSVKYYGKIDEKHNATVPDWLKSYLKESDNKKDKKDE</sequence>
<evidence type="ECO:0000313" key="15">
    <source>
        <dbReference type="Proteomes" id="UP000198384"/>
    </source>
</evidence>
<dbReference type="InterPro" id="IPR038266">
    <property type="entry name" value="NapC/NirT_cytc_sf"/>
</dbReference>
<keyword evidence="15" id="KW-1185">Reference proteome</keyword>
<keyword evidence="6 12" id="KW-0812">Transmembrane</keyword>
<dbReference type="InterPro" id="IPR005126">
    <property type="entry name" value="NapC/NirT_cyt_c_N"/>
</dbReference>
<feature type="transmembrane region" description="Helical" evidence="12">
    <location>
        <begin position="14"/>
        <end position="34"/>
    </location>
</feature>
<evidence type="ECO:0000256" key="2">
    <source>
        <dbReference type="ARBA" id="ARBA00007395"/>
    </source>
</evidence>
<dbReference type="Proteomes" id="UP000198384">
    <property type="component" value="Unassembled WGS sequence"/>
</dbReference>
<evidence type="ECO:0000256" key="8">
    <source>
        <dbReference type="ARBA" id="ARBA00022982"/>
    </source>
</evidence>
<dbReference type="AlphaFoldDB" id="A0A238W3F9"/>
<organism evidence="14 15">
    <name type="scientific">Lutibacter agarilyticus</name>
    <dbReference type="NCBI Taxonomy" id="1109740"/>
    <lineage>
        <taxon>Bacteria</taxon>
        <taxon>Pseudomonadati</taxon>
        <taxon>Bacteroidota</taxon>
        <taxon>Flavobacteriia</taxon>
        <taxon>Flavobacteriales</taxon>
        <taxon>Flavobacteriaceae</taxon>
        <taxon>Lutibacter</taxon>
    </lineage>
</organism>
<evidence type="ECO:0000256" key="6">
    <source>
        <dbReference type="ARBA" id="ARBA00022692"/>
    </source>
</evidence>
<keyword evidence="4" id="KW-1003">Cell membrane</keyword>
<dbReference type="Pfam" id="PF03264">
    <property type="entry name" value="Cytochrom_NNT"/>
    <property type="match status" value="1"/>
</dbReference>
<keyword evidence="5" id="KW-0349">Heme</keyword>
<reference evidence="14 15" key="1">
    <citation type="submission" date="2017-06" db="EMBL/GenBank/DDBJ databases">
        <authorList>
            <person name="Kim H.J."/>
            <person name="Triplett B.A."/>
        </authorList>
    </citation>
    <scope>NUCLEOTIDE SEQUENCE [LARGE SCALE GENOMIC DNA]</scope>
    <source>
        <strain evidence="14 15">DSM 29150</strain>
    </source>
</reference>
<accession>A0A238W3F9</accession>
<evidence type="ECO:0000256" key="10">
    <source>
        <dbReference type="ARBA" id="ARBA00023004"/>
    </source>
</evidence>
<dbReference type="GO" id="GO:0005886">
    <property type="term" value="C:plasma membrane"/>
    <property type="evidence" value="ECO:0007669"/>
    <property type="project" value="UniProtKB-SubCell"/>
</dbReference>
<evidence type="ECO:0000256" key="3">
    <source>
        <dbReference type="ARBA" id="ARBA00022448"/>
    </source>
</evidence>
<dbReference type="PANTHER" id="PTHR30333">
    <property type="entry name" value="CYTOCHROME C-TYPE PROTEIN"/>
    <property type="match status" value="1"/>
</dbReference>
<name>A0A238W3F9_9FLAO</name>
<evidence type="ECO:0000259" key="13">
    <source>
        <dbReference type="Pfam" id="PF03264"/>
    </source>
</evidence>
<dbReference type="InterPro" id="IPR017571">
    <property type="entry name" value="NrfH"/>
</dbReference>
<keyword evidence="10" id="KW-0408">Iron</keyword>
<evidence type="ECO:0000256" key="7">
    <source>
        <dbReference type="ARBA" id="ARBA00022723"/>
    </source>
</evidence>
<evidence type="ECO:0000256" key="1">
    <source>
        <dbReference type="ARBA" id="ARBA00004236"/>
    </source>
</evidence>
<dbReference type="GO" id="GO:0009055">
    <property type="term" value="F:electron transfer activity"/>
    <property type="evidence" value="ECO:0007669"/>
    <property type="project" value="TreeGrafter"/>
</dbReference>
<dbReference type="GO" id="GO:0022900">
    <property type="term" value="P:electron transport chain"/>
    <property type="evidence" value="ECO:0007669"/>
    <property type="project" value="InterPro"/>
</dbReference>
<evidence type="ECO:0000256" key="9">
    <source>
        <dbReference type="ARBA" id="ARBA00022989"/>
    </source>
</evidence>
<keyword evidence="7" id="KW-0479">Metal-binding</keyword>
<dbReference type="GO" id="GO:0046872">
    <property type="term" value="F:metal ion binding"/>
    <property type="evidence" value="ECO:0007669"/>
    <property type="project" value="UniProtKB-KW"/>
</dbReference>
<comment type="subcellular location">
    <subcellularLocation>
        <location evidence="1">Cell membrane</location>
    </subcellularLocation>
</comment>
<evidence type="ECO:0000256" key="5">
    <source>
        <dbReference type="ARBA" id="ARBA00022617"/>
    </source>
</evidence>
<comment type="similarity">
    <text evidence="2">Belongs to the NapC/NirT/NrfH family.</text>
</comment>
<dbReference type="InterPro" id="IPR036280">
    <property type="entry name" value="Multihaem_cyt_sf"/>
</dbReference>